<dbReference type="AlphaFoldDB" id="A0A444VRI7"/>
<reference evidence="3 4" key="1">
    <citation type="submission" date="2014-04" db="EMBL/GenBank/DDBJ databases">
        <title>Whole genome of Muricauda olearia.</title>
        <authorList>
            <person name="Zhang X.-H."/>
            <person name="Tang K."/>
        </authorList>
    </citation>
    <scope>NUCLEOTIDE SEQUENCE [LARGE SCALE GENOMIC DNA]</scope>
    <source>
        <strain evidence="3 4">Th120</strain>
    </source>
</reference>
<keyword evidence="1" id="KW-1133">Transmembrane helix</keyword>
<protein>
    <submittedName>
        <fullName evidence="2">DUF3995 domain-containing protein</fullName>
    </submittedName>
</protein>
<keyword evidence="4" id="KW-1185">Reference proteome</keyword>
<dbReference type="RefSeq" id="WP_129652970.1">
    <property type="nucleotide sequence ID" value="NZ_ML142907.1"/>
</dbReference>
<gene>
    <name evidence="3" type="ORF">DN53_03410</name>
    <name evidence="2" type="ORF">F8C76_07415</name>
</gene>
<evidence type="ECO:0000256" key="1">
    <source>
        <dbReference type="SAM" id="Phobius"/>
    </source>
</evidence>
<evidence type="ECO:0000313" key="3">
    <source>
        <dbReference type="EMBL" id="RYC53282.1"/>
    </source>
</evidence>
<reference evidence="2 5" key="2">
    <citation type="submission" date="2019-10" db="EMBL/GenBank/DDBJ databases">
        <title>Muricauda olearia CL-SS4 JCM15563 genome.</title>
        <authorList>
            <person name="Liu L."/>
        </authorList>
    </citation>
    <scope>NUCLEOTIDE SEQUENCE [LARGE SCALE GENOMIC DNA]</scope>
    <source>
        <strain evidence="2 5">CL-SS4</strain>
    </source>
</reference>
<feature type="transmembrane region" description="Helical" evidence="1">
    <location>
        <begin position="48"/>
        <end position="66"/>
    </location>
</feature>
<feature type="transmembrane region" description="Helical" evidence="1">
    <location>
        <begin position="118"/>
        <end position="136"/>
    </location>
</feature>
<keyword evidence="1" id="KW-0472">Membrane</keyword>
<dbReference type="InterPro" id="IPR025058">
    <property type="entry name" value="DUF3995"/>
</dbReference>
<sequence length="137" mass="15426">MEVIALLLATVFIFLSGLHLYWVLFGIKDPTQVLPTNEDGKLLMGPGKIGTLLVGLFLAFFASVYLNKVLEFFSFDGLTYISFGIGFLFLARTIGDFKYVGFFKSVKSTNFAFMDTRYYSPLSLMVTVLIFVLEIWG</sequence>
<comment type="caution">
    <text evidence="3">The sequence shown here is derived from an EMBL/GenBank/DDBJ whole genome shotgun (WGS) entry which is preliminary data.</text>
</comment>
<dbReference type="OrthoDB" id="8590912at2"/>
<evidence type="ECO:0000313" key="4">
    <source>
        <dbReference type="Proteomes" id="UP000290261"/>
    </source>
</evidence>
<dbReference type="Pfam" id="PF13160">
    <property type="entry name" value="DUF3995"/>
    <property type="match status" value="1"/>
</dbReference>
<feature type="transmembrane region" description="Helical" evidence="1">
    <location>
        <begin position="6"/>
        <end position="27"/>
    </location>
</feature>
<keyword evidence="1" id="KW-0812">Transmembrane</keyword>
<dbReference type="EMBL" id="JJMP01000001">
    <property type="protein sequence ID" value="RYC53282.1"/>
    <property type="molecule type" value="Genomic_DNA"/>
</dbReference>
<organism evidence="3 4">
    <name type="scientific">Flagellimonas olearia</name>
    <dbReference type="NCBI Taxonomy" id="552546"/>
    <lineage>
        <taxon>Bacteria</taxon>
        <taxon>Pseudomonadati</taxon>
        <taxon>Bacteroidota</taxon>
        <taxon>Flavobacteriia</taxon>
        <taxon>Flavobacteriales</taxon>
        <taxon>Flavobacteriaceae</taxon>
        <taxon>Flagellimonas</taxon>
    </lineage>
</organism>
<dbReference type="EMBL" id="WELG01000001">
    <property type="protein sequence ID" value="KAB7531313.1"/>
    <property type="molecule type" value="Genomic_DNA"/>
</dbReference>
<accession>A0A444VRI7</accession>
<evidence type="ECO:0000313" key="5">
    <source>
        <dbReference type="Proteomes" id="UP000429785"/>
    </source>
</evidence>
<feature type="transmembrane region" description="Helical" evidence="1">
    <location>
        <begin position="78"/>
        <end position="97"/>
    </location>
</feature>
<dbReference type="Proteomes" id="UP000290261">
    <property type="component" value="Unassembled WGS sequence"/>
</dbReference>
<proteinExistence type="predicted"/>
<name>A0A444VRI7_9FLAO</name>
<dbReference type="Proteomes" id="UP000429785">
    <property type="component" value="Unassembled WGS sequence"/>
</dbReference>
<evidence type="ECO:0000313" key="2">
    <source>
        <dbReference type="EMBL" id="KAB7531313.1"/>
    </source>
</evidence>